<dbReference type="Pfam" id="PF12771">
    <property type="entry name" value="SusD-like_2"/>
    <property type="match status" value="1"/>
</dbReference>
<keyword evidence="2" id="KW-1185">Reference proteome</keyword>
<organism evidence="1 2">
    <name type="scientific">Sphingobacterium puteale</name>
    <dbReference type="NCBI Taxonomy" id="2420510"/>
    <lineage>
        <taxon>Bacteria</taxon>
        <taxon>Pseudomonadati</taxon>
        <taxon>Bacteroidota</taxon>
        <taxon>Sphingobacteriia</taxon>
        <taxon>Sphingobacteriales</taxon>
        <taxon>Sphingobacteriaceae</taxon>
        <taxon>Sphingobacterium</taxon>
    </lineage>
</organism>
<dbReference type="SUPFAM" id="SSF48452">
    <property type="entry name" value="TPR-like"/>
    <property type="match status" value="1"/>
</dbReference>
<sequence>MKTTKYIIIYLLAIGVFVSGCKKFEDFQIDPNKPSTGAPYLLLPYLISDVFYSGDPTAWGAAAQQLFYAERRESPQYWGWNADGFGWYADIRQAQKMIEEATKTNAMEYIPIAKFFTQLSFYEQTRKVGDIPYSQAMKAESDNNVTPKYDSQKSVFIGILNELEKINEELIPLEGKTISGDLLYDGDLKKWRKLINSYRLKILMDLSMKESDAELRIKEQFKQIFTNPSKYPCFEDNDDMPRFKFFDQENNRYPTYNRVTTKFQQKLTSTVIDHLKLHFDPRIFSYAEPAWPKDYEDWTEAQKASYRADFKSYKGVDPGIEHGEGTQQNVSNLHWRYYERPTGEDYVKYSFAELNFIIAEAALRNWIQADANSYFRKGIAASMEFYDTPSNQIDAYLARPENNLSAELKSAIEQVNMEKYIAFFMNSSWEAYFNQRRMAAHRLGPDQDGVPHYKVGPSHYVTAAPIRWEYPRAELTDNEANVKEAIQQQFNGENLITGKMWLIK</sequence>
<dbReference type="Gene3D" id="1.25.40.390">
    <property type="match status" value="1"/>
</dbReference>
<dbReference type="InterPro" id="IPR041662">
    <property type="entry name" value="SusD-like_2"/>
</dbReference>
<name>A0A420VRF1_9SPHI</name>
<proteinExistence type="predicted"/>
<evidence type="ECO:0000313" key="1">
    <source>
        <dbReference type="EMBL" id="RKO68837.1"/>
    </source>
</evidence>
<dbReference type="PROSITE" id="PS51257">
    <property type="entry name" value="PROKAR_LIPOPROTEIN"/>
    <property type="match status" value="1"/>
</dbReference>
<evidence type="ECO:0000313" key="2">
    <source>
        <dbReference type="Proteomes" id="UP000282423"/>
    </source>
</evidence>
<dbReference type="RefSeq" id="WP_121126877.1">
    <property type="nucleotide sequence ID" value="NZ_RBWS01000025.1"/>
</dbReference>
<dbReference type="Proteomes" id="UP000282423">
    <property type="component" value="Unassembled WGS sequence"/>
</dbReference>
<dbReference type="OrthoDB" id="9766256at2"/>
<gene>
    <name evidence="1" type="ORF">D7322_24830</name>
</gene>
<dbReference type="EMBL" id="RBWS01000025">
    <property type="protein sequence ID" value="RKO68837.1"/>
    <property type="molecule type" value="Genomic_DNA"/>
</dbReference>
<dbReference type="InterPro" id="IPR011990">
    <property type="entry name" value="TPR-like_helical_dom_sf"/>
</dbReference>
<accession>A0A420VRF1</accession>
<comment type="caution">
    <text evidence="1">The sequence shown here is derived from an EMBL/GenBank/DDBJ whole genome shotgun (WGS) entry which is preliminary data.</text>
</comment>
<reference evidence="1 2" key="1">
    <citation type="submission" date="2018-10" db="EMBL/GenBank/DDBJ databases">
        <title>Sphingobacterium sp. M05W1-28.</title>
        <authorList>
            <person name="Cai H."/>
        </authorList>
    </citation>
    <scope>NUCLEOTIDE SEQUENCE [LARGE SCALE GENOMIC DNA]</scope>
    <source>
        <strain evidence="1 2">M05W1-28</strain>
    </source>
</reference>
<protein>
    <submittedName>
        <fullName evidence="1">SusD/RagB family nutrient-binding outer membrane lipoprotein</fullName>
    </submittedName>
</protein>
<keyword evidence="1" id="KW-0449">Lipoprotein</keyword>
<dbReference type="AlphaFoldDB" id="A0A420VRF1"/>